<protein>
    <submittedName>
        <fullName evidence="2">Uncharacterized protein</fullName>
    </submittedName>
</protein>
<evidence type="ECO:0000313" key="3">
    <source>
        <dbReference type="Proteomes" id="UP000288805"/>
    </source>
</evidence>
<evidence type="ECO:0000256" key="1">
    <source>
        <dbReference type="SAM" id="MobiDB-lite"/>
    </source>
</evidence>
<dbReference type="EMBL" id="QGNW01001018">
    <property type="protein sequence ID" value="RVW57809.1"/>
    <property type="molecule type" value="Genomic_DNA"/>
</dbReference>
<reference evidence="2 3" key="1">
    <citation type="journal article" date="2018" name="PLoS Genet.">
        <title>Population sequencing reveals clonal diversity and ancestral inbreeding in the grapevine cultivar Chardonnay.</title>
        <authorList>
            <person name="Roach M.J."/>
            <person name="Johnson D.L."/>
            <person name="Bohlmann J."/>
            <person name="van Vuuren H.J."/>
            <person name="Jones S.J."/>
            <person name="Pretorius I.S."/>
            <person name="Schmidt S.A."/>
            <person name="Borneman A.R."/>
        </authorList>
    </citation>
    <scope>NUCLEOTIDE SEQUENCE [LARGE SCALE GENOMIC DNA]</scope>
    <source>
        <strain evidence="3">cv. Chardonnay</strain>
        <tissue evidence="2">Leaf</tissue>
    </source>
</reference>
<organism evidence="2 3">
    <name type="scientific">Vitis vinifera</name>
    <name type="common">Grape</name>
    <dbReference type="NCBI Taxonomy" id="29760"/>
    <lineage>
        <taxon>Eukaryota</taxon>
        <taxon>Viridiplantae</taxon>
        <taxon>Streptophyta</taxon>
        <taxon>Embryophyta</taxon>
        <taxon>Tracheophyta</taxon>
        <taxon>Spermatophyta</taxon>
        <taxon>Magnoliopsida</taxon>
        <taxon>eudicotyledons</taxon>
        <taxon>Gunneridae</taxon>
        <taxon>Pentapetalae</taxon>
        <taxon>rosids</taxon>
        <taxon>Vitales</taxon>
        <taxon>Vitaceae</taxon>
        <taxon>Viteae</taxon>
        <taxon>Vitis</taxon>
    </lineage>
</organism>
<dbReference type="CDD" id="cd00303">
    <property type="entry name" value="retropepsin_like"/>
    <property type="match status" value="1"/>
</dbReference>
<gene>
    <name evidence="2" type="ORF">CK203_113386</name>
</gene>
<evidence type="ECO:0000313" key="2">
    <source>
        <dbReference type="EMBL" id="RVW57809.1"/>
    </source>
</evidence>
<dbReference type="PANTHER" id="PTHR33240:SF15">
    <property type="entry name" value="GAG-PRO-LIKE PROTEIN"/>
    <property type="match status" value="1"/>
</dbReference>
<accession>A0A438FCU6</accession>
<name>A0A438FCU6_VITVI</name>
<dbReference type="Proteomes" id="UP000288805">
    <property type="component" value="Unassembled WGS sequence"/>
</dbReference>
<sequence>MILRSLQPRFARHLIGFPHTNFGSLVQALYGIEEGISRGLWPESSPSDSKGKKPSRGQRPGDVGTISSAGSRSPRHYQIFGQTSRIYYPQRYVQYRPPRPMAPTLEPIFVAQLGLRLVPQPVPLRFRMDLHCSYYPGTRHDTDHCVALRHAIQDLIDQDLVNLGQPSVTTNPLPTHSTHAVPPPPGGIHHIDFVEDDNIHMISWDDGLPESIVLDDGYEVDTVGSQTSTPFNLISDWVPFELTPIAPLATTRQGPSVPFVMWPYDDDSEGRDIRIETTTTLEGLIHMMTVNRATCIMFLDDDLPLEGSYHTHPLYITVGCSGHRVPSVLLDSDSTLNVCLLAIAIALGYAPSDFGPSTQTVKAYDGTKREVMGTLMIELLISPTTFPILFQVLRIPTSFNLLLSRPWIYRAGAIPSSLHQKISHSEDDLFLTGFTFDEVQTLEVEDFCRDFVAMSFDQHSSMVVLDMIRDHDTPFGLGFVPTKVDYWISLADYFIGGSEEMRLLAHVSMMIAPLSLDRANFLSLCFTEEATNCGVYVKPTGVIDGVVHRDEYRDEMDMTSMSQIAERV</sequence>
<proteinExistence type="predicted"/>
<dbReference type="AlphaFoldDB" id="A0A438FCU6"/>
<dbReference type="PANTHER" id="PTHR33240">
    <property type="entry name" value="OS08G0508500 PROTEIN"/>
    <property type="match status" value="1"/>
</dbReference>
<comment type="caution">
    <text evidence="2">The sequence shown here is derived from an EMBL/GenBank/DDBJ whole genome shotgun (WGS) entry which is preliminary data.</text>
</comment>
<feature type="region of interest" description="Disordered" evidence="1">
    <location>
        <begin position="40"/>
        <end position="74"/>
    </location>
</feature>